<dbReference type="InterPro" id="IPR001828">
    <property type="entry name" value="ANF_lig-bd_rcpt"/>
</dbReference>
<dbReference type="Pfam" id="PF01094">
    <property type="entry name" value="ANF_receptor"/>
    <property type="match status" value="1"/>
</dbReference>
<feature type="signal peptide" evidence="12">
    <location>
        <begin position="1"/>
        <end position="18"/>
    </location>
</feature>
<dbReference type="AlphaFoldDB" id="A0A8S4NIA6"/>
<keyword evidence="3 11" id="KW-0812">Transmembrane</keyword>
<keyword evidence="9" id="KW-0325">Glycoprotein</keyword>
<dbReference type="InterPro" id="IPR038550">
    <property type="entry name" value="GPCR_3_9-Cys_sf"/>
</dbReference>
<evidence type="ECO:0000256" key="11">
    <source>
        <dbReference type="SAM" id="Phobius"/>
    </source>
</evidence>
<dbReference type="Gene3D" id="3.40.50.2300">
    <property type="match status" value="2"/>
</dbReference>
<feature type="transmembrane region" description="Helical" evidence="11">
    <location>
        <begin position="687"/>
        <end position="705"/>
    </location>
</feature>
<dbReference type="FunFam" id="2.10.50.30:FF:000004">
    <property type="entry name" value="Taste receptor type 1 member 3-like protein"/>
    <property type="match status" value="1"/>
</dbReference>
<keyword evidence="7 11" id="KW-0472">Membrane</keyword>
<evidence type="ECO:0000256" key="1">
    <source>
        <dbReference type="ARBA" id="ARBA00004651"/>
    </source>
</evidence>
<comment type="subcellular location">
    <subcellularLocation>
        <location evidence="1">Cell membrane</location>
        <topology evidence="1">Multi-pass membrane protein</topology>
    </subcellularLocation>
</comment>
<evidence type="ECO:0000256" key="2">
    <source>
        <dbReference type="ARBA" id="ARBA00022475"/>
    </source>
</evidence>
<sequence length="706" mass="79503">MLLWQVYVATIVFRVILSDFTLPGLQGGGVYLHQGDVMIGVLSSLLQSGISEDELCSDDVISGLSTFKFIGGLTYAMDKVNTDPTILPGVRLGFIALPTCQGLLTTLARVLQFVPQASQCENPRDPKYLQYYKVQGVLGPPSSQASVMSAPVLGLAQIPQISRWASSDELSNKELYPYFMRVAPPDRYQTQAIVDIIRYFNWTYVSTLHRPDSYGQNGINKVHRLLKKYDICLEYSGVIHKSMKQNEFADVYTNLKRHNKPKVVIVFAFTADLRGVLDAIRTSNGSNEFIFVVSDAVSFKGDILPEMVGSIKIGLYSEPVSAMDTFIKSLTPSNFSDANTLGHKWIRDVWEFHFDCSFNNSGKNSTLCDDELRLNEENGYTPYGVSGSSLIDAINVFAHGLHELITNECPMAFNETSLLEDCIKGPLFKQYLVNVNFMGSWGPINFDQNGDILGRYSISQIQNDPDQQQQHVVRIGIWDKHMDINLDVNNATLKWHHHTDHNKLQNVYPESMCSYPCRPGEFYIKQELKCCWECRKCRTNEITINNASTCKECPIYKWPDQVVFENCVEIQLSYLLFTDILAIVMTSLSGIGLLACITVSVLLIKNRNHKLVKASNRELTGIILAGTMLAYVTVYTVIAKPVTIYCYLSCVGFHISSALAYAPMAVKTNRVFRIFDGGKRTIRPNFISSRWQVIFTMFLILMQVLI</sequence>
<evidence type="ECO:0000256" key="4">
    <source>
        <dbReference type="ARBA" id="ARBA00022729"/>
    </source>
</evidence>
<dbReference type="GO" id="GO:0004930">
    <property type="term" value="F:G protein-coupled receptor activity"/>
    <property type="evidence" value="ECO:0007669"/>
    <property type="project" value="UniProtKB-KW"/>
</dbReference>
<feature type="transmembrane region" description="Helical" evidence="11">
    <location>
        <begin position="644"/>
        <end position="666"/>
    </location>
</feature>
<keyword evidence="2" id="KW-1003">Cell membrane</keyword>
<evidence type="ECO:0000256" key="8">
    <source>
        <dbReference type="ARBA" id="ARBA00023170"/>
    </source>
</evidence>
<feature type="transmembrane region" description="Helical" evidence="11">
    <location>
        <begin position="619"/>
        <end position="638"/>
    </location>
</feature>
<dbReference type="PRINTS" id="PR00248">
    <property type="entry name" value="GPCRMGR"/>
</dbReference>
<dbReference type="OrthoDB" id="425344at2759"/>
<dbReference type="Gene3D" id="2.10.50.30">
    <property type="entry name" value="GPCR, family 3, nine cysteines domain"/>
    <property type="match status" value="1"/>
</dbReference>
<evidence type="ECO:0000313" key="14">
    <source>
        <dbReference type="EMBL" id="CAH1780394.1"/>
    </source>
</evidence>
<dbReference type="FunFam" id="3.40.50.2300:FF:000145">
    <property type="entry name" value="Glutamate receptor, metabotropic"/>
    <property type="match status" value="1"/>
</dbReference>
<evidence type="ECO:0000259" key="13">
    <source>
        <dbReference type="PROSITE" id="PS50259"/>
    </source>
</evidence>
<reference evidence="14" key="1">
    <citation type="submission" date="2022-03" db="EMBL/GenBank/DDBJ databases">
        <authorList>
            <person name="Martin C."/>
        </authorList>
    </citation>
    <scope>NUCLEOTIDE SEQUENCE</scope>
</reference>
<keyword evidence="8" id="KW-0675">Receptor</keyword>
<dbReference type="InterPro" id="IPR000337">
    <property type="entry name" value="GPCR_3"/>
</dbReference>
<proteinExistence type="predicted"/>
<dbReference type="InterPro" id="IPR028082">
    <property type="entry name" value="Peripla_BP_I"/>
</dbReference>
<organism evidence="14 15">
    <name type="scientific">Owenia fusiformis</name>
    <name type="common">Polychaete worm</name>
    <dbReference type="NCBI Taxonomy" id="6347"/>
    <lineage>
        <taxon>Eukaryota</taxon>
        <taxon>Metazoa</taxon>
        <taxon>Spiralia</taxon>
        <taxon>Lophotrochozoa</taxon>
        <taxon>Annelida</taxon>
        <taxon>Polychaeta</taxon>
        <taxon>Sedentaria</taxon>
        <taxon>Canalipalpata</taxon>
        <taxon>Sabellida</taxon>
        <taxon>Oweniida</taxon>
        <taxon>Oweniidae</taxon>
        <taxon>Owenia</taxon>
    </lineage>
</organism>
<feature type="domain" description="G-protein coupled receptors family 3 profile" evidence="13">
    <location>
        <begin position="581"/>
        <end position="706"/>
    </location>
</feature>
<keyword evidence="6" id="KW-0297">G-protein coupled receptor</keyword>
<protein>
    <recommendedName>
        <fullName evidence="13">G-protein coupled receptors family 3 profile domain-containing protein</fullName>
    </recommendedName>
</protein>
<evidence type="ECO:0000256" key="6">
    <source>
        <dbReference type="ARBA" id="ARBA00023040"/>
    </source>
</evidence>
<dbReference type="Pfam" id="PF00003">
    <property type="entry name" value="7tm_3"/>
    <property type="match status" value="1"/>
</dbReference>
<evidence type="ECO:0000256" key="7">
    <source>
        <dbReference type="ARBA" id="ARBA00023136"/>
    </source>
</evidence>
<feature type="chain" id="PRO_5035732118" description="G-protein coupled receptors family 3 profile domain-containing protein" evidence="12">
    <location>
        <begin position="19"/>
        <end position="706"/>
    </location>
</feature>
<dbReference type="SUPFAM" id="SSF53822">
    <property type="entry name" value="Periplasmic binding protein-like I"/>
    <property type="match status" value="1"/>
</dbReference>
<keyword evidence="4 12" id="KW-0732">Signal</keyword>
<keyword evidence="15" id="KW-1185">Reference proteome</keyword>
<evidence type="ECO:0000256" key="10">
    <source>
        <dbReference type="ARBA" id="ARBA00023224"/>
    </source>
</evidence>
<dbReference type="InterPro" id="IPR017978">
    <property type="entry name" value="GPCR_3_C"/>
</dbReference>
<dbReference type="Pfam" id="PF07562">
    <property type="entry name" value="NCD3G"/>
    <property type="match status" value="1"/>
</dbReference>
<evidence type="ECO:0000256" key="9">
    <source>
        <dbReference type="ARBA" id="ARBA00023180"/>
    </source>
</evidence>
<dbReference type="PROSITE" id="PS50259">
    <property type="entry name" value="G_PROTEIN_RECEP_F3_4"/>
    <property type="match status" value="1"/>
</dbReference>
<dbReference type="GO" id="GO:0005886">
    <property type="term" value="C:plasma membrane"/>
    <property type="evidence" value="ECO:0007669"/>
    <property type="project" value="UniProtKB-SubCell"/>
</dbReference>
<dbReference type="PANTHER" id="PTHR24060">
    <property type="entry name" value="METABOTROPIC GLUTAMATE RECEPTOR"/>
    <property type="match status" value="1"/>
</dbReference>
<accession>A0A8S4NIA6</accession>
<evidence type="ECO:0000313" key="15">
    <source>
        <dbReference type="Proteomes" id="UP000749559"/>
    </source>
</evidence>
<dbReference type="InterPro" id="IPR011500">
    <property type="entry name" value="GPCR_3_9-Cys_dom"/>
</dbReference>
<keyword evidence="5 11" id="KW-1133">Transmembrane helix</keyword>
<dbReference type="EMBL" id="CAIIXF020000003">
    <property type="protein sequence ID" value="CAH1780394.1"/>
    <property type="molecule type" value="Genomic_DNA"/>
</dbReference>
<feature type="transmembrane region" description="Helical" evidence="11">
    <location>
        <begin position="580"/>
        <end position="604"/>
    </location>
</feature>
<evidence type="ECO:0000256" key="3">
    <source>
        <dbReference type="ARBA" id="ARBA00022692"/>
    </source>
</evidence>
<evidence type="ECO:0000256" key="5">
    <source>
        <dbReference type="ARBA" id="ARBA00022989"/>
    </source>
</evidence>
<dbReference type="InterPro" id="IPR050726">
    <property type="entry name" value="mGluR"/>
</dbReference>
<name>A0A8S4NIA6_OWEFU</name>
<comment type="caution">
    <text evidence="14">The sequence shown here is derived from an EMBL/GenBank/DDBJ whole genome shotgun (WGS) entry which is preliminary data.</text>
</comment>
<dbReference type="Proteomes" id="UP000749559">
    <property type="component" value="Unassembled WGS sequence"/>
</dbReference>
<keyword evidence="10" id="KW-0807">Transducer</keyword>
<evidence type="ECO:0000256" key="12">
    <source>
        <dbReference type="SAM" id="SignalP"/>
    </source>
</evidence>
<gene>
    <name evidence="14" type="ORF">OFUS_LOCUS7090</name>
</gene>